<keyword evidence="1" id="KW-0812">Transmembrane</keyword>
<dbReference type="AlphaFoldDB" id="A0A1H0HHR7"/>
<dbReference type="Proteomes" id="UP000183200">
    <property type="component" value="Unassembled WGS sequence"/>
</dbReference>
<name>A0A1H0HHR7_9SPHI</name>
<accession>A0A1H0HHR7</accession>
<reference evidence="3" key="1">
    <citation type="submission" date="2016-10" db="EMBL/GenBank/DDBJ databases">
        <authorList>
            <person name="Varghese N."/>
            <person name="Submissions S."/>
        </authorList>
    </citation>
    <scope>NUCLEOTIDE SEQUENCE [LARGE SCALE GENOMIC DNA]</scope>
    <source>
        <strain evidence="3">DSM 19110</strain>
    </source>
</reference>
<feature type="transmembrane region" description="Helical" evidence="1">
    <location>
        <begin position="21"/>
        <end position="41"/>
    </location>
</feature>
<evidence type="ECO:0000313" key="3">
    <source>
        <dbReference type="Proteomes" id="UP000183200"/>
    </source>
</evidence>
<organism evidence="2 3">
    <name type="scientific">Pedobacter steynii</name>
    <dbReference type="NCBI Taxonomy" id="430522"/>
    <lineage>
        <taxon>Bacteria</taxon>
        <taxon>Pseudomonadati</taxon>
        <taxon>Bacteroidota</taxon>
        <taxon>Sphingobacteriia</taxon>
        <taxon>Sphingobacteriales</taxon>
        <taxon>Sphingobacteriaceae</taxon>
        <taxon>Pedobacter</taxon>
    </lineage>
</organism>
<keyword evidence="1" id="KW-0472">Membrane</keyword>
<sequence length="42" mass="5163">MHLPSDFKRDYRFKSDKKRDRLSYIIAIIVSIIAFVLIWFFL</sequence>
<dbReference type="EMBL" id="FNGY01000012">
    <property type="protein sequence ID" value="SDO18708.1"/>
    <property type="molecule type" value="Genomic_DNA"/>
</dbReference>
<evidence type="ECO:0000256" key="1">
    <source>
        <dbReference type="SAM" id="Phobius"/>
    </source>
</evidence>
<proteinExistence type="predicted"/>
<keyword evidence="1" id="KW-1133">Transmembrane helix</keyword>
<protein>
    <submittedName>
        <fullName evidence="2">Uncharacterized protein</fullName>
    </submittedName>
</protein>
<keyword evidence="3" id="KW-1185">Reference proteome</keyword>
<evidence type="ECO:0000313" key="2">
    <source>
        <dbReference type="EMBL" id="SDO18708.1"/>
    </source>
</evidence>
<gene>
    <name evidence="2" type="ORF">SAMN05421820_112154</name>
</gene>